<organism evidence="6 7">
    <name type="scientific">Kitasatospora paracochleata</name>
    <dbReference type="NCBI Taxonomy" id="58354"/>
    <lineage>
        <taxon>Bacteria</taxon>
        <taxon>Bacillati</taxon>
        <taxon>Actinomycetota</taxon>
        <taxon>Actinomycetes</taxon>
        <taxon>Kitasatosporales</taxon>
        <taxon>Streptomycetaceae</taxon>
        <taxon>Kitasatospora</taxon>
    </lineage>
</organism>
<dbReference type="InterPro" id="IPR011075">
    <property type="entry name" value="TetR_C"/>
</dbReference>
<dbReference type="InterPro" id="IPR009057">
    <property type="entry name" value="Homeodomain-like_sf"/>
</dbReference>
<feature type="domain" description="HTH tetR-type" evidence="5">
    <location>
        <begin position="11"/>
        <end position="71"/>
    </location>
</feature>
<dbReference type="InterPro" id="IPR036271">
    <property type="entry name" value="Tet_transcr_reg_TetR-rel_C_sf"/>
</dbReference>
<keyword evidence="2 4" id="KW-0238">DNA-binding</keyword>
<reference evidence="6 7" key="1">
    <citation type="submission" date="2022-06" db="EMBL/GenBank/DDBJ databases">
        <title>Sequencing the genomes of 1000 actinobacteria strains.</title>
        <authorList>
            <person name="Klenk H.-P."/>
        </authorList>
    </citation>
    <scope>NUCLEOTIDE SEQUENCE [LARGE SCALE GENOMIC DNA]</scope>
    <source>
        <strain evidence="6 7">DSM 41656</strain>
    </source>
</reference>
<dbReference type="InterPro" id="IPR001647">
    <property type="entry name" value="HTH_TetR"/>
</dbReference>
<evidence type="ECO:0000259" key="5">
    <source>
        <dbReference type="PROSITE" id="PS50977"/>
    </source>
</evidence>
<dbReference type="RefSeq" id="WP_253803746.1">
    <property type="nucleotide sequence ID" value="NZ_JAMZDX010000007.1"/>
</dbReference>
<dbReference type="SUPFAM" id="SSF48498">
    <property type="entry name" value="Tetracyclin repressor-like, C-terminal domain"/>
    <property type="match status" value="1"/>
</dbReference>
<accession>A0ABT1J9G5</accession>
<dbReference type="PANTHER" id="PTHR47506:SF6">
    <property type="entry name" value="HTH-TYPE TRANSCRIPTIONAL REPRESSOR NEMR"/>
    <property type="match status" value="1"/>
</dbReference>
<dbReference type="Gene3D" id="1.10.10.60">
    <property type="entry name" value="Homeodomain-like"/>
    <property type="match status" value="1"/>
</dbReference>
<evidence type="ECO:0000313" key="6">
    <source>
        <dbReference type="EMBL" id="MCP2313681.1"/>
    </source>
</evidence>
<name>A0ABT1J9G5_9ACTN</name>
<dbReference type="SUPFAM" id="SSF46689">
    <property type="entry name" value="Homeodomain-like"/>
    <property type="match status" value="1"/>
</dbReference>
<comment type="caution">
    <text evidence="6">The sequence shown here is derived from an EMBL/GenBank/DDBJ whole genome shotgun (WGS) entry which is preliminary data.</text>
</comment>
<dbReference type="PANTHER" id="PTHR47506">
    <property type="entry name" value="TRANSCRIPTIONAL REGULATORY PROTEIN"/>
    <property type="match status" value="1"/>
</dbReference>
<evidence type="ECO:0000256" key="1">
    <source>
        <dbReference type="ARBA" id="ARBA00023015"/>
    </source>
</evidence>
<protein>
    <submittedName>
        <fullName evidence="6">AcrR family transcriptional regulator</fullName>
    </submittedName>
</protein>
<dbReference type="PROSITE" id="PS50977">
    <property type="entry name" value="HTH_TETR_2"/>
    <property type="match status" value="1"/>
</dbReference>
<dbReference type="Proteomes" id="UP001206483">
    <property type="component" value="Unassembled WGS sequence"/>
</dbReference>
<dbReference type="Pfam" id="PF00440">
    <property type="entry name" value="TetR_N"/>
    <property type="match status" value="1"/>
</dbReference>
<proteinExistence type="predicted"/>
<keyword evidence="3" id="KW-0804">Transcription</keyword>
<dbReference type="Pfam" id="PF16925">
    <property type="entry name" value="TetR_C_13"/>
    <property type="match status" value="1"/>
</dbReference>
<evidence type="ECO:0000256" key="4">
    <source>
        <dbReference type="PROSITE-ProRule" id="PRU00335"/>
    </source>
</evidence>
<evidence type="ECO:0000256" key="2">
    <source>
        <dbReference type="ARBA" id="ARBA00023125"/>
    </source>
</evidence>
<keyword evidence="7" id="KW-1185">Reference proteome</keyword>
<dbReference type="Gene3D" id="1.10.357.10">
    <property type="entry name" value="Tetracycline Repressor, domain 2"/>
    <property type="match status" value="1"/>
</dbReference>
<feature type="DNA-binding region" description="H-T-H motif" evidence="4">
    <location>
        <begin position="34"/>
        <end position="53"/>
    </location>
</feature>
<gene>
    <name evidence="6" type="ORF">FHR36_006880</name>
</gene>
<evidence type="ECO:0000313" key="7">
    <source>
        <dbReference type="Proteomes" id="UP001206483"/>
    </source>
</evidence>
<keyword evidence="1" id="KW-0805">Transcription regulation</keyword>
<evidence type="ECO:0000256" key="3">
    <source>
        <dbReference type="ARBA" id="ARBA00023163"/>
    </source>
</evidence>
<sequence length="205" mass="21316">MSPRKSVAETALTRARIVDRAFALAVADGLEAVTIGRLAEDLGMSKAGVIGPFGTKESLQLAVVDEAVDRFRARVTAPLAGATPGAGRLARAFAEWIAYMGSAGHGGCFLTSVAAEFDGRPGPVRDRIREALARWNAFVAGEIAAALAAGELPPTTDPDQLAFELAGTALSADQAIQLWHDPLAADRAHRAVTRLLASPPVTPAP</sequence>
<dbReference type="EMBL" id="JAMZDX010000007">
    <property type="protein sequence ID" value="MCP2313681.1"/>
    <property type="molecule type" value="Genomic_DNA"/>
</dbReference>